<dbReference type="AlphaFoldDB" id="A0A1F2WFX3"/>
<organism evidence="3 4">
    <name type="scientific">Candidatus Solincola sediminis</name>
    <dbReference type="NCBI Taxonomy" id="1797199"/>
    <lineage>
        <taxon>Bacteria</taxon>
        <taxon>Bacillati</taxon>
        <taxon>Actinomycetota</taxon>
        <taxon>Candidatus Geothermincolia</taxon>
        <taxon>Candidatus Geothermincolales</taxon>
        <taxon>Candidatus Geothermincolaceae</taxon>
        <taxon>Candidatus Solincola</taxon>
    </lineage>
</organism>
<dbReference type="STRING" id="1797197.A2Y75_05960"/>
<dbReference type="GO" id="GO:0008168">
    <property type="term" value="F:methyltransferase activity"/>
    <property type="evidence" value="ECO:0007669"/>
    <property type="project" value="UniProtKB-KW"/>
</dbReference>
<reference evidence="3 4" key="1">
    <citation type="journal article" date="2016" name="Nat. Commun.">
        <title>Thousands of microbial genomes shed light on interconnected biogeochemical processes in an aquifer system.</title>
        <authorList>
            <person name="Anantharaman K."/>
            <person name="Brown C.T."/>
            <person name="Hug L.A."/>
            <person name="Sharon I."/>
            <person name="Castelle C.J."/>
            <person name="Probst A.J."/>
            <person name="Thomas B.C."/>
            <person name="Singh A."/>
            <person name="Wilkins M.J."/>
            <person name="Karaoz U."/>
            <person name="Brodie E.L."/>
            <person name="Williams K.H."/>
            <person name="Hubbard S.S."/>
            <person name="Banfield J.F."/>
        </authorList>
    </citation>
    <scope>NUCLEOTIDE SEQUENCE [LARGE SCALE GENOMIC DNA]</scope>
</reference>
<dbReference type="InterPro" id="IPR002052">
    <property type="entry name" value="DNA_methylase_N6_adenine_CS"/>
</dbReference>
<dbReference type="PANTHER" id="PTHR43542">
    <property type="entry name" value="METHYLTRANSFERASE"/>
    <property type="match status" value="1"/>
</dbReference>
<evidence type="ECO:0000313" key="3">
    <source>
        <dbReference type="EMBL" id="OFW55755.1"/>
    </source>
</evidence>
<keyword evidence="1 3" id="KW-0489">Methyltransferase</keyword>
<dbReference type="Gene3D" id="3.40.50.150">
    <property type="entry name" value="Vaccinia Virus protein VP39"/>
    <property type="match status" value="1"/>
</dbReference>
<name>A0A1F2WFX3_9ACTN</name>
<dbReference type="InterPro" id="IPR029063">
    <property type="entry name" value="SAM-dependent_MTases_sf"/>
</dbReference>
<dbReference type="NCBIfam" id="TIGR00095">
    <property type="entry name" value="16S rRNA (guanine(966)-N(2))-methyltransferase RsmD"/>
    <property type="match status" value="1"/>
</dbReference>
<dbReference type="PANTHER" id="PTHR43542:SF1">
    <property type="entry name" value="METHYLTRANSFERASE"/>
    <property type="match status" value="1"/>
</dbReference>
<comment type="caution">
    <text evidence="3">The sequence shown here is derived from an EMBL/GenBank/DDBJ whole genome shotgun (WGS) entry which is preliminary data.</text>
</comment>
<accession>A0A1F2WFX3</accession>
<dbReference type="Pfam" id="PF03602">
    <property type="entry name" value="Cons_hypoth95"/>
    <property type="match status" value="1"/>
</dbReference>
<dbReference type="SUPFAM" id="SSF53335">
    <property type="entry name" value="S-adenosyl-L-methionine-dependent methyltransferases"/>
    <property type="match status" value="1"/>
</dbReference>
<dbReference type="GO" id="GO:0003676">
    <property type="term" value="F:nucleic acid binding"/>
    <property type="evidence" value="ECO:0007669"/>
    <property type="project" value="InterPro"/>
</dbReference>
<proteinExistence type="predicted"/>
<keyword evidence="2 3" id="KW-0808">Transferase</keyword>
<dbReference type="GO" id="GO:0031167">
    <property type="term" value="P:rRNA methylation"/>
    <property type="evidence" value="ECO:0007669"/>
    <property type="project" value="InterPro"/>
</dbReference>
<dbReference type="Proteomes" id="UP000177876">
    <property type="component" value="Unassembled WGS sequence"/>
</dbReference>
<evidence type="ECO:0000256" key="2">
    <source>
        <dbReference type="ARBA" id="ARBA00022679"/>
    </source>
</evidence>
<dbReference type="InterPro" id="IPR004398">
    <property type="entry name" value="RNA_MeTrfase_RsmD"/>
</dbReference>
<evidence type="ECO:0000256" key="1">
    <source>
        <dbReference type="ARBA" id="ARBA00022603"/>
    </source>
</evidence>
<dbReference type="CDD" id="cd02440">
    <property type="entry name" value="AdoMet_MTases"/>
    <property type="match status" value="1"/>
</dbReference>
<sequence>MRIIAGEARGRTIKAPKGRTTRPMRDFVREAVFSMLGRSVEGARVLDLFAGSGSLGLEALSRGAREAVFVDRGREPIRIIQDNLDRLEMSARGKLIRAEVLDYLRKACGKEPPFDLIFIDPPFRIDLKYRQEMLKLIAEGGLSAPSAVVIIEAPLRSEPPRSPEGLRFAERRKYGEAAVDVYVNKENNVSDGEEGRAT</sequence>
<gene>
    <name evidence="3" type="ORF">A2Y75_05960</name>
</gene>
<dbReference type="PROSITE" id="PS00092">
    <property type="entry name" value="N6_MTASE"/>
    <property type="match status" value="1"/>
</dbReference>
<dbReference type="PIRSF" id="PIRSF004553">
    <property type="entry name" value="CHP00095"/>
    <property type="match status" value="1"/>
</dbReference>
<dbReference type="EMBL" id="MELK01000052">
    <property type="protein sequence ID" value="OFW55755.1"/>
    <property type="molecule type" value="Genomic_DNA"/>
</dbReference>
<evidence type="ECO:0000313" key="4">
    <source>
        <dbReference type="Proteomes" id="UP000177876"/>
    </source>
</evidence>
<protein>
    <submittedName>
        <fullName evidence="3">16S rRNA (Guanine(966)-N(2))-methyltransferase RsmD</fullName>
    </submittedName>
</protein>